<sequence>MTPRFLPGRRAADPEAALEMLRSAPPRAGVLCEEVPSPSRLAPTSVAFTAEVPAADPEAEPLAAGRFVLLHDPDSPEEWGGDWRVVTFASSPVESELAHDPLFGEVGRAWLQECLAQQGCHLETLSGTSTRVTSEPFGAREHLGPEVTLEVRASWTPLDADLLRHFDAWRDLLCTIAGLPPVPELPQGVVALHGVR</sequence>
<organism evidence="1 2">
    <name type="scientific">Kytococcus schroeteri</name>
    <dbReference type="NCBI Taxonomy" id="138300"/>
    <lineage>
        <taxon>Bacteria</taxon>
        <taxon>Bacillati</taxon>
        <taxon>Actinomycetota</taxon>
        <taxon>Actinomycetes</taxon>
        <taxon>Micrococcales</taxon>
        <taxon>Kytococcaceae</taxon>
        <taxon>Kytococcus</taxon>
    </lineage>
</organism>
<dbReference type="OrthoDB" id="3210980at2"/>
<gene>
    <name evidence="1" type="ORF">CYJ76_06610</name>
</gene>
<dbReference type="InterPro" id="IPR021555">
    <property type="entry name" value="DUF3000"/>
</dbReference>
<dbReference type="EMBL" id="PKIZ01000010">
    <property type="protein sequence ID" value="PKZ41724.1"/>
    <property type="molecule type" value="Genomic_DNA"/>
</dbReference>
<name>A0A2I1PAR7_9MICO</name>
<accession>A0A2I1PAR7</accession>
<dbReference type="Pfam" id="PF11452">
    <property type="entry name" value="DUF3000"/>
    <property type="match status" value="1"/>
</dbReference>
<reference evidence="1 2" key="1">
    <citation type="submission" date="2017-12" db="EMBL/GenBank/DDBJ databases">
        <title>Phylogenetic diversity of female urinary microbiome.</title>
        <authorList>
            <person name="Thomas-White K."/>
            <person name="Wolfe A.J."/>
        </authorList>
    </citation>
    <scope>NUCLEOTIDE SEQUENCE [LARGE SCALE GENOMIC DNA]</scope>
    <source>
        <strain evidence="1 2">UMB1298</strain>
    </source>
</reference>
<evidence type="ECO:0000313" key="1">
    <source>
        <dbReference type="EMBL" id="PKZ41724.1"/>
    </source>
</evidence>
<evidence type="ECO:0000313" key="2">
    <source>
        <dbReference type="Proteomes" id="UP000234206"/>
    </source>
</evidence>
<keyword evidence="2" id="KW-1185">Reference proteome</keyword>
<dbReference type="Proteomes" id="UP000234206">
    <property type="component" value="Unassembled WGS sequence"/>
</dbReference>
<dbReference type="AlphaFoldDB" id="A0A2I1PAR7"/>
<proteinExistence type="predicted"/>
<comment type="caution">
    <text evidence="1">The sequence shown here is derived from an EMBL/GenBank/DDBJ whole genome shotgun (WGS) entry which is preliminary data.</text>
</comment>
<dbReference type="RefSeq" id="WP_070704788.1">
    <property type="nucleotide sequence ID" value="NZ_JBHLVH010000028.1"/>
</dbReference>
<protein>
    <submittedName>
        <fullName evidence="1">DUF3000 domain-containing protein</fullName>
    </submittedName>
</protein>